<feature type="transmembrane region" description="Helical" evidence="1">
    <location>
        <begin position="15"/>
        <end position="39"/>
    </location>
</feature>
<proteinExistence type="predicted"/>
<evidence type="ECO:0000256" key="1">
    <source>
        <dbReference type="SAM" id="Phobius"/>
    </source>
</evidence>
<feature type="transmembrane region" description="Helical" evidence="1">
    <location>
        <begin position="110"/>
        <end position="130"/>
    </location>
</feature>
<evidence type="ECO:0000313" key="3">
    <source>
        <dbReference type="Proteomes" id="UP001254813"/>
    </source>
</evidence>
<organism evidence="2 3">
    <name type="scientific">Halogeometricum luteum</name>
    <dbReference type="NCBI Taxonomy" id="2950537"/>
    <lineage>
        <taxon>Archaea</taxon>
        <taxon>Methanobacteriati</taxon>
        <taxon>Methanobacteriota</taxon>
        <taxon>Stenosarchaea group</taxon>
        <taxon>Halobacteria</taxon>
        <taxon>Halobacteriales</taxon>
        <taxon>Haloferacaceae</taxon>
        <taxon>Halogeometricum</taxon>
    </lineage>
</organism>
<reference evidence="2 3" key="1">
    <citation type="submission" date="2022-06" db="EMBL/GenBank/DDBJ databases">
        <title>Halogeometricum sp. a new haloarchaeum isolate from saline soil.</title>
        <authorList>
            <person name="Strakova D."/>
            <person name="Galisteo C."/>
            <person name="Sanchez-Porro C."/>
            <person name="Ventosa A."/>
        </authorList>
    </citation>
    <scope>NUCLEOTIDE SEQUENCE [LARGE SCALE GENOMIC DNA]</scope>
    <source>
        <strain evidence="3">S3BR25-2</strain>
    </source>
</reference>
<feature type="transmembrane region" description="Helical" evidence="1">
    <location>
        <begin position="59"/>
        <end position="77"/>
    </location>
</feature>
<keyword evidence="1" id="KW-0812">Transmembrane</keyword>
<evidence type="ECO:0000313" key="2">
    <source>
        <dbReference type="EMBL" id="MDS0296113.1"/>
    </source>
</evidence>
<dbReference type="Proteomes" id="UP001254813">
    <property type="component" value="Unassembled WGS sequence"/>
</dbReference>
<sequence>MTSSHSRLASLGRGLGLLATLAGVAGAVGLFVYLVLPYVSVSPSGVSLVDRGGLGAENAPTVAFWAGVLAVLALLVWNAVVDEALGALGALAVLVAFFAFLTGFSIGGFVAPFALLTVCAALAFAGDRILGRGGRRRSGDGDGGGNGDGAAPE</sequence>
<name>A0ABU2G753_9EURY</name>
<feature type="transmembrane region" description="Helical" evidence="1">
    <location>
        <begin position="84"/>
        <end position="104"/>
    </location>
</feature>
<dbReference type="RefSeq" id="WP_310930099.1">
    <property type="nucleotide sequence ID" value="NZ_JAMQOQ010000005.1"/>
</dbReference>
<keyword evidence="1" id="KW-1133">Transmembrane helix</keyword>
<comment type="caution">
    <text evidence="2">The sequence shown here is derived from an EMBL/GenBank/DDBJ whole genome shotgun (WGS) entry which is preliminary data.</text>
</comment>
<accession>A0ABU2G753</accession>
<evidence type="ECO:0008006" key="4">
    <source>
        <dbReference type="Google" id="ProtNLM"/>
    </source>
</evidence>
<keyword evidence="3" id="KW-1185">Reference proteome</keyword>
<gene>
    <name evidence="2" type="ORF">NDI79_18210</name>
</gene>
<protein>
    <recommendedName>
        <fullName evidence="4">DUF4064 domain-containing protein</fullName>
    </recommendedName>
</protein>
<keyword evidence="1" id="KW-0472">Membrane</keyword>
<dbReference type="EMBL" id="JAMQOQ010000005">
    <property type="protein sequence ID" value="MDS0296113.1"/>
    <property type="molecule type" value="Genomic_DNA"/>
</dbReference>